<dbReference type="Proteomes" id="UP000829196">
    <property type="component" value="Unassembled WGS sequence"/>
</dbReference>
<feature type="region of interest" description="Disordered" evidence="1">
    <location>
        <begin position="1"/>
        <end position="53"/>
    </location>
</feature>
<evidence type="ECO:0000256" key="1">
    <source>
        <dbReference type="SAM" id="MobiDB-lite"/>
    </source>
</evidence>
<proteinExistence type="predicted"/>
<keyword evidence="3" id="KW-1185">Reference proteome</keyword>
<dbReference type="EMBL" id="JAGYWB010000010">
    <property type="protein sequence ID" value="KAI0507279.1"/>
    <property type="molecule type" value="Genomic_DNA"/>
</dbReference>
<comment type="caution">
    <text evidence="2">The sequence shown here is derived from an EMBL/GenBank/DDBJ whole genome shotgun (WGS) entry which is preliminary data.</text>
</comment>
<sequence length="53" mass="6058">MQQRIRAGEPRIQAGEVDEQLNPIESSRRRTANVRSSRADAEAARKKKLGRRI</sequence>
<accession>A0A8T3BCZ2</accession>
<evidence type="ECO:0000313" key="3">
    <source>
        <dbReference type="Proteomes" id="UP000829196"/>
    </source>
</evidence>
<gene>
    <name evidence="2" type="ORF">KFK09_013401</name>
</gene>
<reference evidence="2" key="1">
    <citation type="journal article" date="2022" name="Front. Genet.">
        <title>Chromosome-Scale Assembly of the Dendrobium nobile Genome Provides Insights Into the Molecular Mechanism of the Biosynthesis of the Medicinal Active Ingredient of Dendrobium.</title>
        <authorList>
            <person name="Xu Q."/>
            <person name="Niu S.-C."/>
            <person name="Li K.-L."/>
            <person name="Zheng P.-J."/>
            <person name="Zhang X.-J."/>
            <person name="Jia Y."/>
            <person name="Liu Y."/>
            <person name="Niu Y.-X."/>
            <person name="Yu L.-H."/>
            <person name="Chen D.-F."/>
            <person name="Zhang G.-Q."/>
        </authorList>
    </citation>
    <scope>NUCLEOTIDE SEQUENCE</scope>
    <source>
        <tissue evidence="2">Leaf</tissue>
    </source>
</reference>
<protein>
    <submittedName>
        <fullName evidence="2">Uncharacterized protein</fullName>
    </submittedName>
</protein>
<evidence type="ECO:0000313" key="2">
    <source>
        <dbReference type="EMBL" id="KAI0507279.1"/>
    </source>
</evidence>
<dbReference type="AlphaFoldDB" id="A0A8T3BCZ2"/>
<organism evidence="2 3">
    <name type="scientific">Dendrobium nobile</name>
    <name type="common">Orchid</name>
    <dbReference type="NCBI Taxonomy" id="94219"/>
    <lineage>
        <taxon>Eukaryota</taxon>
        <taxon>Viridiplantae</taxon>
        <taxon>Streptophyta</taxon>
        <taxon>Embryophyta</taxon>
        <taxon>Tracheophyta</taxon>
        <taxon>Spermatophyta</taxon>
        <taxon>Magnoliopsida</taxon>
        <taxon>Liliopsida</taxon>
        <taxon>Asparagales</taxon>
        <taxon>Orchidaceae</taxon>
        <taxon>Epidendroideae</taxon>
        <taxon>Malaxideae</taxon>
        <taxon>Dendrobiinae</taxon>
        <taxon>Dendrobium</taxon>
    </lineage>
</organism>
<name>A0A8T3BCZ2_DENNO</name>